<name>A0A974KVE1_STAHO</name>
<evidence type="ECO:0000313" key="2">
    <source>
        <dbReference type="Proteomes" id="UP000241540"/>
    </source>
</evidence>
<dbReference type="AlphaFoldDB" id="A0A974KVE1"/>
<dbReference type="EMBL" id="PZHX01000038">
    <property type="protein sequence ID" value="PTK29176.1"/>
    <property type="molecule type" value="Genomic_DNA"/>
</dbReference>
<organism evidence="1 2">
    <name type="scientific">Staphylococcus hominis</name>
    <dbReference type="NCBI Taxonomy" id="1290"/>
    <lineage>
        <taxon>Bacteria</taxon>
        <taxon>Bacillati</taxon>
        <taxon>Bacillota</taxon>
        <taxon>Bacilli</taxon>
        <taxon>Bacillales</taxon>
        <taxon>Staphylococcaceae</taxon>
        <taxon>Staphylococcus</taxon>
    </lineage>
</organism>
<accession>A0A974KVE1</accession>
<comment type="caution">
    <text evidence="1">The sequence shown here is derived from an EMBL/GenBank/DDBJ whole genome shotgun (WGS) entry which is preliminary data.</text>
</comment>
<dbReference type="RefSeq" id="WP_107640564.1">
    <property type="nucleotide sequence ID" value="NZ_JAQFEZ010000007.1"/>
</dbReference>
<proteinExistence type="predicted"/>
<protein>
    <submittedName>
        <fullName evidence="1">Uncharacterized protein</fullName>
    </submittedName>
</protein>
<reference evidence="1 2" key="1">
    <citation type="journal article" date="2016" name="Front. Microbiol.">
        <title>Comprehensive Phylogenetic Analysis of Bovine Non-aureus Staphylococci Species Based on Whole-Genome Sequencing.</title>
        <authorList>
            <person name="Naushad S."/>
            <person name="Barkema H.W."/>
            <person name="Luby C."/>
            <person name="Condas L.A."/>
            <person name="Nobrega D.B."/>
            <person name="Carson D.A."/>
            <person name="De Buck J."/>
        </authorList>
    </citation>
    <scope>NUCLEOTIDE SEQUENCE [LARGE SCALE GENOMIC DNA]</scope>
    <source>
        <strain evidence="1 2">SNUC 5336</strain>
    </source>
</reference>
<sequence>MIKEILKSYEDVAIASMETSKLKGDLERLSELSGYLIEKSKSYREERDIKGAEAIELVVLDDIKHEFDSVYGQFQEAMENWKQKYKKFENVCKYYGIPVASLKSEKVINFYK</sequence>
<gene>
    <name evidence="1" type="ORF">BUZ51_12090</name>
</gene>
<evidence type="ECO:0000313" key="1">
    <source>
        <dbReference type="EMBL" id="PTK29176.1"/>
    </source>
</evidence>
<dbReference type="Proteomes" id="UP000241540">
    <property type="component" value="Unassembled WGS sequence"/>
</dbReference>